<dbReference type="InterPro" id="IPR017693">
    <property type="entry name" value="Phosphonate_metab_PhnP"/>
</dbReference>
<dbReference type="GO" id="GO:0103043">
    <property type="term" value="F:phosphoribosyl 1,2-cyclic phosphate phosphodiesterase activity"/>
    <property type="evidence" value="ECO:0007669"/>
    <property type="project" value="UniProtKB-EC"/>
</dbReference>
<reference evidence="2 3" key="1">
    <citation type="submission" date="2020-12" db="EMBL/GenBank/DDBJ databases">
        <authorList>
            <person name="Lu T."/>
            <person name="Wang Q."/>
            <person name="Han X."/>
        </authorList>
    </citation>
    <scope>NUCLEOTIDE SEQUENCE [LARGE SCALE GENOMIC DNA]</scope>
    <source>
        <strain evidence="2 3">WQ 585</strain>
    </source>
</reference>
<comment type="caution">
    <text evidence="2">The sequence shown here is derived from an EMBL/GenBank/DDBJ whole genome shotgun (WGS) entry which is preliminary data.</text>
</comment>
<dbReference type="CDD" id="cd07736">
    <property type="entry name" value="PhnP-like_MBL-fold"/>
    <property type="match status" value="1"/>
</dbReference>
<evidence type="ECO:0000313" key="3">
    <source>
        <dbReference type="Proteomes" id="UP000635316"/>
    </source>
</evidence>
<dbReference type="EMBL" id="JAENGP010000013">
    <property type="protein sequence ID" value="MBK1781940.1"/>
    <property type="molecule type" value="Genomic_DNA"/>
</dbReference>
<dbReference type="PANTHER" id="PTHR42663:SF6">
    <property type="entry name" value="HYDROLASE C777.06C-RELATED"/>
    <property type="match status" value="1"/>
</dbReference>
<dbReference type="PANTHER" id="PTHR42663">
    <property type="entry name" value="HYDROLASE C777.06C-RELATED-RELATED"/>
    <property type="match status" value="1"/>
</dbReference>
<dbReference type="RefSeq" id="WP_200237753.1">
    <property type="nucleotide sequence ID" value="NZ_JAENGP010000013.1"/>
</dbReference>
<dbReference type="InterPro" id="IPR001279">
    <property type="entry name" value="Metallo-B-lactamas"/>
</dbReference>
<evidence type="ECO:0000313" key="2">
    <source>
        <dbReference type="EMBL" id="MBK1781940.1"/>
    </source>
</evidence>
<feature type="domain" description="Metallo-beta-lactamase" evidence="1">
    <location>
        <begin position="36"/>
        <end position="221"/>
    </location>
</feature>
<dbReference type="NCBIfam" id="TIGR03307">
    <property type="entry name" value="PhnP"/>
    <property type="match status" value="1"/>
</dbReference>
<dbReference type="InterPro" id="IPR035682">
    <property type="entry name" value="PhnP_MBL"/>
</dbReference>
<dbReference type="Gene3D" id="3.60.15.10">
    <property type="entry name" value="Ribonuclease Z/Hydroxyacylglutathione hydrolase-like"/>
    <property type="match status" value="1"/>
</dbReference>
<dbReference type="EC" id="3.1.4.55" evidence="2"/>
<protein>
    <submittedName>
        <fullName evidence="2">Phosphonate metabolism protein PhnP</fullName>
        <ecNumber evidence="2">3.1.4.55</ecNumber>
    </submittedName>
</protein>
<keyword evidence="3" id="KW-1185">Reference proteome</keyword>
<dbReference type="InterPro" id="IPR036866">
    <property type="entry name" value="RibonucZ/Hydroxyglut_hydro"/>
</dbReference>
<accession>A0ABS1EF60</accession>
<dbReference type="Pfam" id="PF12706">
    <property type="entry name" value="Lactamase_B_2"/>
    <property type="match status" value="1"/>
</dbReference>
<keyword evidence="2" id="KW-0378">Hydrolase</keyword>
<gene>
    <name evidence="2" type="primary">phnP</name>
    <name evidence="2" type="ORF">JHL22_11985</name>
</gene>
<evidence type="ECO:0000259" key="1">
    <source>
        <dbReference type="SMART" id="SM00849"/>
    </source>
</evidence>
<proteinExistence type="predicted"/>
<sequence length="252" mass="27642">MKLTFLGTGDAAQVPVYNCQCPACQRAGQDERFVRKPCSVLVQSGAGQWLVDSGHMDLCQRFAPGTLSGILQTHYHADHAQGLLHLRWGVGMRIPVHGPFDEAGFADLYKHPGILDFSQPFAAFETRQLGAQLQVTALPLVHSKPCFGYLFEEGERRIAYLTDTVGLGADTYAFLKQRPLDYCIVDCSHPPRDTPPRNHNDLNTALKMGEGLAIGTLLLTHIGHEMDNWLINNPASLPANVKVASDGQVLKV</sequence>
<dbReference type="Proteomes" id="UP000635316">
    <property type="component" value="Unassembled WGS sequence"/>
</dbReference>
<dbReference type="SMART" id="SM00849">
    <property type="entry name" value="Lactamase_B"/>
    <property type="match status" value="1"/>
</dbReference>
<name>A0ABS1EF60_9BURK</name>
<organism evidence="2 3">
    <name type="scientific">Advenella mandrilli</name>
    <dbReference type="NCBI Taxonomy" id="2800330"/>
    <lineage>
        <taxon>Bacteria</taxon>
        <taxon>Pseudomonadati</taxon>
        <taxon>Pseudomonadota</taxon>
        <taxon>Betaproteobacteria</taxon>
        <taxon>Burkholderiales</taxon>
        <taxon>Alcaligenaceae</taxon>
    </lineage>
</organism>
<dbReference type="SUPFAM" id="SSF56281">
    <property type="entry name" value="Metallo-hydrolase/oxidoreductase"/>
    <property type="match status" value="1"/>
</dbReference>